<organism evidence="1 2">
    <name type="scientific">Falsiroseomonas frigidaquae</name>
    <dbReference type="NCBI Taxonomy" id="487318"/>
    <lineage>
        <taxon>Bacteria</taxon>
        <taxon>Pseudomonadati</taxon>
        <taxon>Pseudomonadota</taxon>
        <taxon>Alphaproteobacteria</taxon>
        <taxon>Acetobacterales</taxon>
        <taxon>Roseomonadaceae</taxon>
        <taxon>Falsiroseomonas</taxon>
    </lineage>
</organism>
<reference evidence="1 2" key="1">
    <citation type="submission" date="2020-03" db="EMBL/GenBank/DDBJ databases">
        <title>Roseomonas selenitidurans sp. nov. isolated from soil.</title>
        <authorList>
            <person name="Liu H."/>
        </authorList>
    </citation>
    <scope>NUCLEOTIDE SEQUENCE [LARGE SCALE GENOMIC DNA]</scope>
    <source>
        <strain evidence="1 2">JCM 15073</strain>
    </source>
</reference>
<evidence type="ECO:0000313" key="1">
    <source>
        <dbReference type="EMBL" id="NKE47039.1"/>
    </source>
</evidence>
<gene>
    <name evidence="1" type="ORF">HB662_19825</name>
</gene>
<evidence type="ECO:0000313" key="2">
    <source>
        <dbReference type="Proteomes" id="UP000765160"/>
    </source>
</evidence>
<dbReference type="EMBL" id="JAAVTX010000006">
    <property type="protein sequence ID" value="NKE47039.1"/>
    <property type="molecule type" value="Genomic_DNA"/>
</dbReference>
<keyword evidence="2" id="KW-1185">Reference proteome</keyword>
<proteinExistence type="predicted"/>
<dbReference type="Proteomes" id="UP000765160">
    <property type="component" value="Unassembled WGS sequence"/>
</dbReference>
<accession>A0ABX1F432</accession>
<name>A0ABX1F432_9PROT</name>
<dbReference type="RefSeq" id="WP_168051993.1">
    <property type="nucleotide sequence ID" value="NZ_JAATJR010000006.1"/>
</dbReference>
<sequence length="135" mass="14790">MMQVISAAQHQRPVARLVVVRNGRPLPHGELSALRRPRQVVTVADDVTRCVGPSGFSGALDLVHWASAVVVTTHIGTDADRALIVAQARRRPRVLVVMTRPEQVQSWHDYVNGRFPRKPITLRTCSAVGADSAKT</sequence>
<protein>
    <submittedName>
        <fullName evidence="1">Uncharacterized protein</fullName>
    </submittedName>
</protein>
<comment type="caution">
    <text evidence="1">The sequence shown here is derived from an EMBL/GenBank/DDBJ whole genome shotgun (WGS) entry which is preliminary data.</text>
</comment>